<sequence length="8" mass="1065">MPQWIEVY</sequence>
<reference evidence="1" key="1">
    <citation type="submission" date="2021-03" db="EMBL/GenBank/DDBJ databases">
        <authorList>
            <person name="Tran Van P."/>
        </authorList>
    </citation>
    <scope>NUCLEOTIDE SEQUENCE</scope>
</reference>
<dbReference type="Proteomes" id="UP001153148">
    <property type="component" value="Unassembled WGS sequence"/>
</dbReference>
<keyword evidence="2" id="KW-1185">Reference proteome</keyword>
<organism evidence="1 2">
    <name type="scientific">Timema podura</name>
    <name type="common">Walking stick</name>
    <dbReference type="NCBI Taxonomy" id="61482"/>
    <lineage>
        <taxon>Eukaryota</taxon>
        <taxon>Metazoa</taxon>
        <taxon>Ecdysozoa</taxon>
        <taxon>Arthropoda</taxon>
        <taxon>Hexapoda</taxon>
        <taxon>Insecta</taxon>
        <taxon>Pterygota</taxon>
        <taxon>Neoptera</taxon>
        <taxon>Polyneoptera</taxon>
        <taxon>Phasmatodea</taxon>
        <taxon>Timematodea</taxon>
        <taxon>Timematoidea</taxon>
        <taxon>Timematidae</taxon>
        <taxon>Timema</taxon>
    </lineage>
</organism>
<name>A0ABN7PFA4_TIMPD</name>
<proteinExistence type="predicted"/>
<dbReference type="EMBL" id="CAJPIN010046831">
    <property type="protein sequence ID" value="CAG2065792.1"/>
    <property type="molecule type" value="Genomic_DNA"/>
</dbReference>
<comment type="caution">
    <text evidence="1">The sequence shown here is derived from an EMBL/GenBank/DDBJ whole genome shotgun (WGS) entry which is preliminary data.</text>
</comment>
<protein>
    <submittedName>
        <fullName evidence="1">Uncharacterized protein</fullName>
    </submittedName>
</protein>
<evidence type="ECO:0000313" key="2">
    <source>
        <dbReference type="Proteomes" id="UP001153148"/>
    </source>
</evidence>
<evidence type="ECO:0000313" key="1">
    <source>
        <dbReference type="EMBL" id="CAG2065792.1"/>
    </source>
</evidence>
<accession>A0ABN7PFA4</accession>
<gene>
    <name evidence="1" type="ORF">TPAB3V08_LOCUS12735</name>
</gene>